<dbReference type="EMBL" id="MW117965">
    <property type="protein sequence ID" value="QPB07935.1"/>
    <property type="molecule type" value="Genomic_DNA"/>
</dbReference>
<evidence type="ECO:0000313" key="2">
    <source>
        <dbReference type="Proteomes" id="UP000663144"/>
    </source>
</evidence>
<evidence type="ECO:0000313" key="1">
    <source>
        <dbReference type="EMBL" id="QPB07935.1"/>
    </source>
</evidence>
<proteinExistence type="predicted"/>
<organism evidence="1 2">
    <name type="scientific">Synechococcus phage S-H38</name>
    <dbReference type="NCBI Taxonomy" id="2783673"/>
    <lineage>
        <taxon>Viruses</taxon>
        <taxon>Duplodnaviria</taxon>
        <taxon>Heunggongvirae</taxon>
        <taxon>Uroviricota</taxon>
        <taxon>Caudoviricetes</taxon>
        <taxon>Pantevenvirales</taxon>
        <taxon>Kyanoviridae</taxon>
        <taxon>Yellowseavirus</taxon>
        <taxon>Yellowseavirus thirtyeight</taxon>
    </lineage>
</organism>
<dbReference type="Proteomes" id="UP000663144">
    <property type="component" value="Segment"/>
</dbReference>
<dbReference type="GeneID" id="77946631"/>
<accession>A0A873WIV4</accession>
<keyword evidence="2" id="KW-1185">Reference proteome</keyword>
<protein>
    <submittedName>
        <fullName evidence="1">Uncharacterized protein</fullName>
    </submittedName>
</protein>
<dbReference type="KEGG" id="vg:77946631"/>
<sequence>MFTSDLSKVRQVRQQKTNTNLAETLCYTEFNEKDLKSLINFKSLDRLAQLLDSDRNYLYEKCTQDYEFALTLAHGCAILASRQGSKDESFVLEEIDKHTSQFGVYIKALNNQDLRPCKDGQVLNKKQFKESGLSKLDCLKSFDGVINGAVSGYIFAKIVFGEGGHQDNVFHEAAQFGDWVQQYGEDDKIYVILIDTDLKSKYDDLCSKYDSDNLWVVDHVEFQQRLNNYAN</sequence>
<reference evidence="1" key="1">
    <citation type="submission" date="2020-10" db="EMBL/GenBank/DDBJ databases">
        <title>The Isolation and Genome Sequence of a Novel Cyanophage S-H38 from the Yellow Sea, China.</title>
        <authorList>
            <person name="Jiang T."/>
        </authorList>
    </citation>
    <scope>NUCLEOTIDE SEQUENCE</scope>
</reference>
<name>A0A873WIV4_9CAUD</name>
<dbReference type="RefSeq" id="YP_010670426.1">
    <property type="nucleotide sequence ID" value="NC_070964.1"/>
</dbReference>